<sequence>DTGRADGRMVGAATAARSRRLAPDGARTPARRRVGARLQPGGELDAAPARKGRPRAQPGRPRRGRCRASGLGSARLDRGPGRPAGAAAGGRPPRPGLRRALAEPARHRRPVRDHNLPARAAALPRPGLAFDAGAGGRAERHAADLRGGGARESLSGRDVRRGGVESARAQGAVHRDRAGAGPGPGPARQPDADADAVRLRARALGRGPPRQPRAVALRRAFRGRAGARGPRPGAAHRHGRGAGGGGRGAGRRSRAGGRV</sequence>
<accession>A0A6J4J664</accession>
<feature type="compositionally biased region" description="Basic residues" evidence="1">
    <location>
        <begin position="50"/>
        <end position="66"/>
    </location>
</feature>
<feature type="region of interest" description="Disordered" evidence="1">
    <location>
        <begin position="1"/>
        <end position="259"/>
    </location>
</feature>
<gene>
    <name evidence="2" type="ORF">AVDCRST_MAG04-3128</name>
</gene>
<feature type="compositionally biased region" description="Low complexity" evidence="1">
    <location>
        <begin position="202"/>
        <end position="233"/>
    </location>
</feature>
<dbReference type="AlphaFoldDB" id="A0A6J4J664"/>
<feature type="compositionally biased region" description="Basic and acidic residues" evidence="1">
    <location>
        <begin position="154"/>
        <end position="163"/>
    </location>
</feature>
<name>A0A6J4J664_9PROT</name>
<feature type="compositionally biased region" description="Low complexity" evidence="1">
    <location>
        <begin position="81"/>
        <end position="91"/>
    </location>
</feature>
<feature type="compositionally biased region" description="Low complexity" evidence="1">
    <location>
        <begin position="117"/>
        <end position="129"/>
    </location>
</feature>
<protein>
    <submittedName>
        <fullName evidence="2">Uncharacterized protein</fullName>
    </submittedName>
</protein>
<organism evidence="2">
    <name type="scientific">uncultured Acetobacteraceae bacterium</name>
    <dbReference type="NCBI Taxonomy" id="169975"/>
    <lineage>
        <taxon>Bacteria</taxon>
        <taxon>Pseudomonadati</taxon>
        <taxon>Pseudomonadota</taxon>
        <taxon>Alphaproteobacteria</taxon>
        <taxon>Acetobacterales</taxon>
        <taxon>Acetobacteraceae</taxon>
        <taxon>environmental samples</taxon>
    </lineage>
</organism>
<feature type="compositionally biased region" description="Basic residues" evidence="1">
    <location>
        <begin position="249"/>
        <end position="259"/>
    </location>
</feature>
<feature type="non-terminal residue" evidence="2">
    <location>
        <position position="1"/>
    </location>
</feature>
<feature type="non-terminal residue" evidence="2">
    <location>
        <position position="259"/>
    </location>
</feature>
<evidence type="ECO:0000256" key="1">
    <source>
        <dbReference type="SAM" id="MobiDB-lite"/>
    </source>
</evidence>
<reference evidence="2" key="1">
    <citation type="submission" date="2020-02" db="EMBL/GenBank/DDBJ databases">
        <authorList>
            <person name="Meier V. D."/>
        </authorList>
    </citation>
    <scope>NUCLEOTIDE SEQUENCE</scope>
    <source>
        <strain evidence="2">AVDCRST_MAG04</strain>
    </source>
</reference>
<dbReference type="EMBL" id="CADCTL010000224">
    <property type="protein sequence ID" value="CAA9271772.1"/>
    <property type="molecule type" value="Genomic_DNA"/>
</dbReference>
<proteinExistence type="predicted"/>
<evidence type="ECO:0000313" key="2">
    <source>
        <dbReference type="EMBL" id="CAA9271772.1"/>
    </source>
</evidence>